<keyword evidence="4" id="KW-0997">Cell inner membrane</keyword>
<evidence type="ECO:0000256" key="7">
    <source>
        <dbReference type="ARBA" id="ARBA00023136"/>
    </source>
</evidence>
<evidence type="ECO:0000256" key="13">
    <source>
        <dbReference type="ARBA" id="ARBA00042775"/>
    </source>
</evidence>
<dbReference type="Proteomes" id="UP000256845">
    <property type="component" value="Unassembled WGS sequence"/>
</dbReference>
<keyword evidence="17" id="KW-0413">Isomerase</keyword>
<dbReference type="InterPro" id="IPR000297">
    <property type="entry name" value="PPIase_PpiC"/>
</dbReference>
<feature type="coiled-coil region" evidence="14">
    <location>
        <begin position="567"/>
        <end position="594"/>
    </location>
</feature>
<feature type="transmembrane region" description="Helical" evidence="15">
    <location>
        <begin position="12"/>
        <end position="30"/>
    </location>
</feature>
<dbReference type="PANTHER" id="PTHR47529:SF1">
    <property type="entry name" value="PERIPLASMIC CHAPERONE PPID"/>
    <property type="match status" value="1"/>
</dbReference>
<evidence type="ECO:0000256" key="4">
    <source>
        <dbReference type="ARBA" id="ARBA00022519"/>
    </source>
</evidence>
<keyword evidence="7 15" id="KW-0472">Membrane</keyword>
<dbReference type="InterPro" id="IPR052029">
    <property type="entry name" value="PpiD_chaperone"/>
</dbReference>
<evidence type="ECO:0000256" key="1">
    <source>
        <dbReference type="ARBA" id="ARBA00004382"/>
    </source>
</evidence>
<sequence length="626" mass="69037">MLQTLRSSVGSWAAKIILLLLVGSFAIWGIQFDFSSTGQAVVQAGDQEVSPTEFVQAYRARVAALRQQGIDTSRLPQELIAGQVLGQLQNQALFEAETKALSISSSDEIYIRDTHENEQFAGSDGKFDIDVFRAILDRAGMNENYYTYNRKRELAISSLIGAVDSSAKAPKTISSTLYKYLRETRDINYLSFPIDRTIALEPATPEMLESFYEERKEAFRAPEYRSITFVEITPSKLASGIEISEEQVKEAYDQRLDQYTKKETRKIYQMPLADKATADKAYAALQQGGDFIEVGKEFAGLGEGDLLLGSVSLSDIPDEGLAETAFSLEKNSFSEPKEGLFGWYIVKAAEVSEESVTPLADVADGLKRSLAIEEAGQLAYDLSQDFDDRVGSGATFEEAAGALNLPIRTIEKLNRRGEDAAGTEVKDLPARSEFLEFAFTTEQGLDSLMQSNGNEGFYILRVDSIEESRIKTFDEVSEEVHALWTDAQYRDAAVATAEKLVQDLNTGAKIEEIASARGVQFIAAKKTDRSGNSVPLLAPMISDLFTLAKGQATSNVDDKTVTIATVAEIHQPELDQHQEEIESLQANIGNSIRNDLLEQYLSALRSKHGINVNEPLVSQLLAQQQQ</sequence>
<evidence type="ECO:0000256" key="15">
    <source>
        <dbReference type="SAM" id="Phobius"/>
    </source>
</evidence>
<keyword evidence="3" id="KW-1003">Cell membrane</keyword>
<keyword evidence="18" id="KW-1185">Reference proteome</keyword>
<dbReference type="Pfam" id="PF13145">
    <property type="entry name" value="Rotamase_2"/>
    <property type="match status" value="1"/>
</dbReference>
<gene>
    <name evidence="17" type="ORF">DFP90_10157</name>
</gene>
<dbReference type="GO" id="GO:0003755">
    <property type="term" value="F:peptidyl-prolyl cis-trans isomerase activity"/>
    <property type="evidence" value="ECO:0007669"/>
    <property type="project" value="InterPro"/>
</dbReference>
<evidence type="ECO:0000256" key="14">
    <source>
        <dbReference type="SAM" id="Coils"/>
    </source>
</evidence>
<comment type="caution">
    <text evidence="17">The sequence shown here is derived from an EMBL/GenBank/DDBJ whole genome shotgun (WGS) entry which is preliminary data.</text>
</comment>
<dbReference type="Gene3D" id="3.10.50.40">
    <property type="match status" value="1"/>
</dbReference>
<keyword evidence="8" id="KW-0143">Chaperone</keyword>
<protein>
    <recommendedName>
        <fullName evidence="2">Parvulin-like PPIase</fullName>
    </recommendedName>
    <alternativeName>
        <fullName evidence="9">Peptidyl-prolyl cis-trans isomerase plp</fullName>
    </alternativeName>
    <alternativeName>
        <fullName evidence="12">Periplasmic chaperone PpiD</fullName>
    </alternativeName>
    <alternativeName>
        <fullName evidence="13">Periplasmic folding chaperone</fullName>
    </alternativeName>
    <alternativeName>
        <fullName evidence="10">Rotamase plp</fullName>
    </alternativeName>
</protein>
<dbReference type="InterPro" id="IPR027304">
    <property type="entry name" value="Trigger_fact/SurA_dom_sf"/>
</dbReference>
<dbReference type="SUPFAM" id="SSF54534">
    <property type="entry name" value="FKBP-like"/>
    <property type="match status" value="1"/>
</dbReference>
<evidence type="ECO:0000256" key="2">
    <source>
        <dbReference type="ARBA" id="ARBA00018370"/>
    </source>
</evidence>
<dbReference type="Pfam" id="PF13624">
    <property type="entry name" value="SurA_N_3"/>
    <property type="match status" value="1"/>
</dbReference>
<reference evidence="17 18" key="1">
    <citation type="submission" date="2018-07" db="EMBL/GenBank/DDBJ databases">
        <title>Genomic Encyclopedia of Type Strains, Phase III (KMG-III): the genomes of soil and plant-associated and newly described type strains.</title>
        <authorList>
            <person name="Whitman W."/>
        </authorList>
    </citation>
    <scope>NUCLEOTIDE SEQUENCE [LARGE SCALE GENOMIC DNA]</scope>
    <source>
        <strain evidence="17 18">CECT 8488</strain>
    </source>
</reference>
<evidence type="ECO:0000256" key="6">
    <source>
        <dbReference type="ARBA" id="ARBA00022989"/>
    </source>
</evidence>
<keyword evidence="14" id="KW-0175">Coiled coil</keyword>
<evidence type="ECO:0000256" key="12">
    <source>
        <dbReference type="ARBA" id="ARBA00040743"/>
    </source>
</evidence>
<evidence type="ECO:0000259" key="16">
    <source>
        <dbReference type="Pfam" id="PF13145"/>
    </source>
</evidence>
<keyword evidence="5 15" id="KW-0812">Transmembrane</keyword>
<comment type="subcellular location">
    <subcellularLocation>
        <location evidence="1">Cell inner membrane</location>
        <topology evidence="1">Single-pass type II membrane protein</topology>
        <orientation evidence="1">Periplasmic side</orientation>
    </subcellularLocation>
</comment>
<dbReference type="SUPFAM" id="SSF109998">
    <property type="entry name" value="Triger factor/SurA peptide-binding domain-like"/>
    <property type="match status" value="1"/>
</dbReference>
<dbReference type="GO" id="GO:0005886">
    <property type="term" value="C:plasma membrane"/>
    <property type="evidence" value="ECO:0007669"/>
    <property type="project" value="UniProtKB-SubCell"/>
</dbReference>
<evidence type="ECO:0000256" key="8">
    <source>
        <dbReference type="ARBA" id="ARBA00023186"/>
    </source>
</evidence>
<name>A0A3D9HV36_9PROT</name>
<evidence type="ECO:0000256" key="5">
    <source>
        <dbReference type="ARBA" id="ARBA00022692"/>
    </source>
</evidence>
<dbReference type="PANTHER" id="PTHR47529">
    <property type="entry name" value="PEPTIDYL-PROLYL CIS-TRANS ISOMERASE D"/>
    <property type="match status" value="1"/>
</dbReference>
<comment type="similarity">
    <text evidence="11">Belongs to the PpiD chaperone family.</text>
</comment>
<dbReference type="RefSeq" id="WP_181905114.1">
    <property type="nucleotide sequence ID" value="NZ_QRDW01000001.1"/>
</dbReference>
<keyword evidence="6 15" id="KW-1133">Transmembrane helix</keyword>
<evidence type="ECO:0000256" key="3">
    <source>
        <dbReference type="ARBA" id="ARBA00022475"/>
    </source>
</evidence>
<dbReference type="EMBL" id="QRDW01000001">
    <property type="protein sequence ID" value="RED53275.1"/>
    <property type="molecule type" value="Genomic_DNA"/>
</dbReference>
<dbReference type="InterPro" id="IPR046357">
    <property type="entry name" value="PPIase_dom_sf"/>
</dbReference>
<evidence type="ECO:0000256" key="11">
    <source>
        <dbReference type="ARBA" id="ARBA00038408"/>
    </source>
</evidence>
<organism evidence="17 18">
    <name type="scientific">Aestuariispira insulae</name>
    <dbReference type="NCBI Taxonomy" id="1461337"/>
    <lineage>
        <taxon>Bacteria</taxon>
        <taxon>Pseudomonadati</taxon>
        <taxon>Pseudomonadota</taxon>
        <taxon>Alphaproteobacteria</taxon>
        <taxon>Rhodospirillales</taxon>
        <taxon>Kiloniellaceae</taxon>
        <taxon>Aestuariispira</taxon>
    </lineage>
</organism>
<proteinExistence type="inferred from homology"/>
<feature type="domain" description="PpiC" evidence="16">
    <location>
        <begin position="243"/>
        <end position="364"/>
    </location>
</feature>
<evidence type="ECO:0000256" key="10">
    <source>
        <dbReference type="ARBA" id="ARBA00031484"/>
    </source>
</evidence>
<evidence type="ECO:0000313" key="17">
    <source>
        <dbReference type="EMBL" id="RED53275.1"/>
    </source>
</evidence>
<evidence type="ECO:0000256" key="9">
    <source>
        <dbReference type="ARBA" id="ARBA00030642"/>
    </source>
</evidence>
<accession>A0A3D9HV36</accession>
<dbReference type="AlphaFoldDB" id="A0A3D9HV36"/>
<evidence type="ECO:0000313" key="18">
    <source>
        <dbReference type="Proteomes" id="UP000256845"/>
    </source>
</evidence>